<dbReference type="InterPro" id="IPR036412">
    <property type="entry name" value="HAD-like_sf"/>
</dbReference>
<dbReference type="InterPro" id="IPR023198">
    <property type="entry name" value="PGP-like_dom2"/>
</dbReference>
<organism evidence="1">
    <name type="scientific">uncultured Sulfurovum sp</name>
    <dbReference type="NCBI Taxonomy" id="269237"/>
    <lineage>
        <taxon>Bacteria</taxon>
        <taxon>Pseudomonadati</taxon>
        <taxon>Campylobacterota</taxon>
        <taxon>Epsilonproteobacteria</taxon>
        <taxon>Campylobacterales</taxon>
        <taxon>Sulfurovaceae</taxon>
        <taxon>Sulfurovum</taxon>
        <taxon>environmental samples</taxon>
    </lineage>
</organism>
<reference evidence="1" key="1">
    <citation type="submission" date="2020-01" db="EMBL/GenBank/DDBJ databases">
        <authorList>
            <person name="Meier V. D."/>
            <person name="Meier V D."/>
        </authorList>
    </citation>
    <scope>NUCLEOTIDE SEQUENCE</scope>
    <source>
        <strain evidence="1">HLG_WM_MAG_03</strain>
    </source>
</reference>
<dbReference type="InterPro" id="IPR041492">
    <property type="entry name" value="HAD_2"/>
</dbReference>
<dbReference type="NCBIfam" id="TIGR01549">
    <property type="entry name" value="HAD-SF-IA-v1"/>
    <property type="match status" value="1"/>
</dbReference>
<gene>
    <name evidence="1" type="ORF">HELGO_WM28838</name>
</gene>
<dbReference type="InterPro" id="IPR006439">
    <property type="entry name" value="HAD-SF_hydro_IA"/>
</dbReference>
<accession>A0A6S6S7M9</accession>
<dbReference type="GO" id="GO:0005829">
    <property type="term" value="C:cytosol"/>
    <property type="evidence" value="ECO:0007669"/>
    <property type="project" value="TreeGrafter"/>
</dbReference>
<dbReference type="SFLD" id="SFLDG01129">
    <property type="entry name" value="C1.5:_HAD__Beta-PGM__Phosphata"/>
    <property type="match status" value="1"/>
</dbReference>
<dbReference type="NCBIfam" id="TIGR01509">
    <property type="entry name" value="HAD-SF-IA-v3"/>
    <property type="match status" value="1"/>
</dbReference>
<dbReference type="PANTHER" id="PTHR43434:SF24">
    <property type="entry name" value="HYDROLASE-RELATED"/>
    <property type="match status" value="1"/>
</dbReference>
<dbReference type="GO" id="GO:0006281">
    <property type="term" value="P:DNA repair"/>
    <property type="evidence" value="ECO:0007669"/>
    <property type="project" value="TreeGrafter"/>
</dbReference>
<sequence>MSTNKKLVIFDMDGTLVDSSVTIVNAINHVRSKLELEALEAELVLTKVNDPELNPALFFYETEAFTEDHEQWFSEYYTENHEQELELYVGIENLLLELKEEGYHLAISTNAYRGSTLESLTHLNVLEHFSSIACFDDVGRGKPAPDMLEKNLEDLELEAHHAIFVGDSERDLLAANNLDMDYLMINWGFSDYEDAIHSVEKLKEKILEL</sequence>
<dbReference type="SFLD" id="SFLDS00003">
    <property type="entry name" value="Haloacid_Dehalogenase"/>
    <property type="match status" value="1"/>
</dbReference>
<dbReference type="Gene3D" id="3.40.50.1000">
    <property type="entry name" value="HAD superfamily/HAD-like"/>
    <property type="match status" value="1"/>
</dbReference>
<dbReference type="InterPro" id="IPR050155">
    <property type="entry name" value="HAD-like_hydrolase_sf"/>
</dbReference>
<evidence type="ECO:0000313" key="1">
    <source>
        <dbReference type="EMBL" id="CAA6798990.1"/>
    </source>
</evidence>
<dbReference type="PANTHER" id="PTHR43434">
    <property type="entry name" value="PHOSPHOGLYCOLATE PHOSPHATASE"/>
    <property type="match status" value="1"/>
</dbReference>
<dbReference type="Gene3D" id="1.10.150.240">
    <property type="entry name" value="Putative phosphatase, domain 2"/>
    <property type="match status" value="1"/>
</dbReference>
<protein>
    <submittedName>
        <fullName evidence="1">Predicted phosphatase</fullName>
    </submittedName>
</protein>
<dbReference type="SUPFAM" id="SSF56784">
    <property type="entry name" value="HAD-like"/>
    <property type="match status" value="1"/>
</dbReference>
<dbReference type="EMBL" id="CACVAR010000023">
    <property type="protein sequence ID" value="CAA6798990.1"/>
    <property type="molecule type" value="Genomic_DNA"/>
</dbReference>
<proteinExistence type="predicted"/>
<dbReference type="InterPro" id="IPR023214">
    <property type="entry name" value="HAD_sf"/>
</dbReference>
<dbReference type="GO" id="GO:0008967">
    <property type="term" value="F:phosphoglycolate phosphatase activity"/>
    <property type="evidence" value="ECO:0007669"/>
    <property type="project" value="TreeGrafter"/>
</dbReference>
<dbReference type="AlphaFoldDB" id="A0A6S6S7M9"/>
<dbReference type="Pfam" id="PF13419">
    <property type="entry name" value="HAD_2"/>
    <property type="match status" value="1"/>
</dbReference>
<name>A0A6S6S7M9_9BACT</name>
<dbReference type="PRINTS" id="PR00413">
    <property type="entry name" value="HADHALOGNASE"/>
</dbReference>